<sequence>MSRQVLIKEMAAQIEVKTGEGVRAGVVGGRLHLSPLADSSNKSPIEAPSCTQGPLILAPEPSKPVPGPKPRLTPKPFAVEKNPTIRPIPAPKPLTKPRPEPTRPASYKPDPPNTPKPAPAKPAHASTHRPVSTTPKQPTPISLKPSPMPTLAPTPRPVVQSRKSAPLLSPGEPAKLTVLVEAVRPQAWGPPVPPAAEWSGTTQQEEERERMEGREKAGASIVRAKSMGFLNQAGREDERPVGRGGGDGVSDVAVPMRPQARGSRPRPVSAIFLPAPAQTESPGPAPPSRWVGRRPISSDLTSRFESIGLSLHRRVGKADSKENTPERGREEDGGPARRKEKEKGAELAPSALGPERKLKPSVPDQRDEKKEQEEKEEEKSGGSIKRRISLLFDSSLSVGLPASGVDSHPSAQPIPETDIPLGVKQRIKKLTEDTPPAQIPSPKSPFKPRPLPSDLTKRFSAEKPVELSSLSPSSLEREGSRGHQQHGSEAHGKVEDSTIGLSDQAREVEEERSVFQFPQDQPAYISTDQSGVSAEERRAESEAQEASPSGGVQTVRAALFENVVERHSVQVVEEGGVAPGRDDGQPQRSASMRRRKDLDGGQFGGQVATFTDAVAPAPAPASPLRVEHVFDTVPVVGERAVVESVPSAQLEGKAMTLRSRRSGVDKPGRTEQVEERPPQPQTLRDPKHEATPATAGQAPRYLRVGGLKKWGGEEMERKREGQEEVERGRRGETERQMQVESERLREWEREREEVGAPKRLKMLEGEDLPPKPRATYFALTGQMQEPLLLEDSADGTRATEVPLDDSSLRSGRWGAQGPLRRNPSLDAAYETERQRAMDRERDAARREEAMSPLRPRVLDLDSVSLGNRQAMSPQASDGGGGGRLQPSPRAEDHYRLAILDIDSFRSQAQPAAPGEVFPVAGIQGPDAGPAVRHQPHASEPEGGRASAPGGHVGRPGPVWSPSQQDFWEQRGPNTPPGSGKVAGGWAAPEPPQKPANKPSLEQLLLRHEERLAAPSLVPERAGLGCPPKRRLPPPPGQHPLPGGSPPEPASPNLTARVTSTPFPPRPLSLPGGPRTLLLQQPRSREAIQGPGGDSKALRLRT</sequence>
<proteinExistence type="predicted"/>
<dbReference type="PANTHER" id="PTHR22042">
    <property type="entry name" value="TANKYRASE 1 BINDING PROTEIN"/>
    <property type="match status" value="1"/>
</dbReference>
<organism evidence="2 3">
    <name type="scientific">Aldrovandia affinis</name>
    <dbReference type="NCBI Taxonomy" id="143900"/>
    <lineage>
        <taxon>Eukaryota</taxon>
        <taxon>Metazoa</taxon>
        <taxon>Chordata</taxon>
        <taxon>Craniata</taxon>
        <taxon>Vertebrata</taxon>
        <taxon>Euteleostomi</taxon>
        <taxon>Actinopterygii</taxon>
        <taxon>Neopterygii</taxon>
        <taxon>Teleostei</taxon>
        <taxon>Notacanthiformes</taxon>
        <taxon>Halosauridae</taxon>
        <taxon>Aldrovandia</taxon>
    </lineage>
</organism>
<dbReference type="EMBL" id="JAINUG010000011">
    <property type="protein sequence ID" value="KAJ8414762.1"/>
    <property type="molecule type" value="Genomic_DNA"/>
</dbReference>
<feature type="compositionally biased region" description="Polar residues" evidence="1">
    <location>
        <begin position="516"/>
        <end position="532"/>
    </location>
</feature>
<feature type="compositionally biased region" description="Basic and acidic residues" evidence="1">
    <location>
        <begin position="354"/>
        <end position="380"/>
    </location>
</feature>
<feature type="region of interest" description="Disordered" evidence="1">
    <location>
        <begin position="187"/>
        <end position="553"/>
    </location>
</feature>
<feature type="compositionally biased region" description="Pro residues" evidence="1">
    <location>
        <begin position="109"/>
        <end position="120"/>
    </location>
</feature>
<accession>A0AAD7WZB7</accession>
<keyword evidence="3" id="KW-1185">Reference proteome</keyword>
<protein>
    <submittedName>
        <fullName evidence="2">Uncharacterized protein</fullName>
    </submittedName>
</protein>
<feature type="region of interest" description="Disordered" evidence="1">
    <location>
        <begin position="790"/>
        <end position="858"/>
    </location>
</feature>
<feature type="compositionally biased region" description="Low complexity" evidence="1">
    <location>
        <begin position="1068"/>
        <end position="1078"/>
    </location>
</feature>
<name>A0AAD7WZB7_9TELE</name>
<feature type="compositionally biased region" description="Pro residues" evidence="1">
    <location>
        <begin position="86"/>
        <end position="96"/>
    </location>
</feature>
<feature type="region of interest" description="Disordered" evidence="1">
    <location>
        <begin position="919"/>
        <end position="1101"/>
    </location>
</feature>
<feature type="region of interest" description="Disordered" evidence="1">
    <location>
        <begin position="869"/>
        <end position="888"/>
    </location>
</feature>
<dbReference type="Proteomes" id="UP001221898">
    <property type="component" value="Unassembled WGS sequence"/>
</dbReference>
<comment type="caution">
    <text evidence="2">The sequence shown here is derived from an EMBL/GenBank/DDBJ whole genome shotgun (WGS) entry which is preliminary data.</text>
</comment>
<dbReference type="InterPro" id="IPR040006">
    <property type="entry name" value="TNKS1BP1-like"/>
</dbReference>
<evidence type="ECO:0000313" key="2">
    <source>
        <dbReference type="EMBL" id="KAJ8414762.1"/>
    </source>
</evidence>
<dbReference type="PANTHER" id="PTHR22042:SF3">
    <property type="entry name" value="RIKEN CDNA 2900026A02 GENE"/>
    <property type="match status" value="1"/>
</dbReference>
<feature type="compositionally biased region" description="Basic and acidic residues" evidence="1">
    <location>
        <begin position="205"/>
        <end position="217"/>
    </location>
</feature>
<reference evidence="2" key="1">
    <citation type="journal article" date="2023" name="Science">
        <title>Genome structures resolve the early diversification of teleost fishes.</title>
        <authorList>
            <person name="Parey E."/>
            <person name="Louis A."/>
            <person name="Montfort J."/>
            <person name="Bouchez O."/>
            <person name="Roques C."/>
            <person name="Iampietro C."/>
            <person name="Lluch J."/>
            <person name="Castinel A."/>
            <person name="Donnadieu C."/>
            <person name="Desvignes T."/>
            <person name="Floi Bucao C."/>
            <person name="Jouanno E."/>
            <person name="Wen M."/>
            <person name="Mejri S."/>
            <person name="Dirks R."/>
            <person name="Jansen H."/>
            <person name="Henkel C."/>
            <person name="Chen W.J."/>
            <person name="Zahm M."/>
            <person name="Cabau C."/>
            <person name="Klopp C."/>
            <person name="Thompson A.W."/>
            <person name="Robinson-Rechavi M."/>
            <person name="Braasch I."/>
            <person name="Lecointre G."/>
            <person name="Bobe J."/>
            <person name="Postlethwait J.H."/>
            <person name="Berthelot C."/>
            <person name="Roest Crollius H."/>
            <person name="Guiguen Y."/>
        </authorList>
    </citation>
    <scope>NUCLEOTIDE SEQUENCE</scope>
    <source>
        <strain evidence="2">NC1722</strain>
    </source>
</reference>
<feature type="compositionally biased region" description="Basic and acidic residues" evidence="1">
    <location>
        <begin position="662"/>
        <end position="677"/>
    </location>
</feature>
<feature type="compositionally biased region" description="Pro residues" evidence="1">
    <location>
        <begin position="437"/>
        <end position="451"/>
    </location>
</feature>
<evidence type="ECO:0000256" key="1">
    <source>
        <dbReference type="SAM" id="MobiDB-lite"/>
    </source>
</evidence>
<feature type="compositionally biased region" description="Basic and acidic residues" evidence="1">
    <location>
        <begin position="316"/>
        <end position="345"/>
    </location>
</feature>
<feature type="compositionally biased region" description="Basic and acidic residues" evidence="1">
    <location>
        <begin position="710"/>
        <end position="753"/>
    </location>
</feature>
<dbReference type="AlphaFoldDB" id="A0AAD7WZB7"/>
<feature type="region of interest" description="Disordered" evidence="1">
    <location>
        <begin position="650"/>
        <end position="753"/>
    </location>
</feature>
<feature type="compositionally biased region" description="Basic and acidic residues" evidence="1">
    <location>
        <begin position="830"/>
        <end position="849"/>
    </location>
</feature>
<evidence type="ECO:0000313" key="3">
    <source>
        <dbReference type="Proteomes" id="UP001221898"/>
    </source>
</evidence>
<feature type="compositionally biased region" description="Pro residues" evidence="1">
    <location>
        <begin position="1032"/>
        <end position="1049"/>
    </location>
</feature>
<feature type="compositionally biased region" description="Polar residues" evidence="1">
    <location>
        <begin position="129"/>
        <end position="140"/>
    </location>
</feature>
<feature type="region of interest" description="Disordered" evidence="1">
    <location>
        <begin position="32"/>
        <end position="172"/>
    </location>
</feature>
<feature type="compositionally biased region" description="Basic and acidic residues" evidence="1">
    <location>
        <begin position="455"/>
        <end position="465"/>
    </location>
</feature>
<feature type="compositionally biased region" description="Basic and acidic residues" evidence="1">
    <location>
        <begin position="475"/>
        <end position="496"/>
    </location>
</feature>
<feature type="compositionally biased region" description="Basic and acidic residues" evidence="1">
    <location>
        <begin position="504"/>
        <end position="513"/>
    </location>
</feature>
<feature type="region of interest" description="Disordered" evidence="1">
    <location>
        <begin position="571"/>
        <end position="624"/>
    </location>
</feature>
<feature type="compositionally biased region" description="Pro residues" evidence="1">
    <location>
        <begin position="61"/>
        <end position="73"/>
    </location>
</feature>
<gene>
    <name evidence="2" type="ORF">AAFF_G00022850</name>
</gene>
<feature type="compositionally biased region" description="Pro residues" evidence="1">
    <location>
        <begin position="146"/>
        <end position="156"/>
    </location>
</feature>